<protein>
    <submittedName>
        <fullName evidence="1">Uncharacterized protein</fullName>
    </submittedName>
</protein>
<evidence type="ECO:0000313" key="2">
    <source>
        <dbReference type="Proteomes" id="UP000236161"/>
    </source>
</evidence>
<dbReference type="EMBL" id="KZ452950">
    <property type="protein sequence ID" value="PKA48176.1"/>
    <property type="molecule type" value="Genomic_DNA"/>
</dbReference>
<evidence type="ECO:0000313" key="1">
    <source>
        <dbReference type="EMBL" id="PKA48176.1"/>
    </source>
</evidence>
<keyword evidence="2" id="KW-1185">Reference proteome</keyword>
<gene>
    <name evidence="1" type="ORF">AXF42_Ash021553</name>
</gene>
<organism evidence="1 2">
    <name type="scientific">Apostasia shenzhenica</name>
    <dbReference type="NCBI Taxonomy" id="1088818"/>
    <lineage>
        <taxon>Eukaryota</taxon>
        <taxon>Viridiplantae</taxon>
        <taxon>Streptophyta</taxon>
        <taxon>Embryophyta</taxon>
        <taxon>Tracheophyta</taxon>
        <taxon>Spermatophyta</taxon>
        <taxon>Magnoliopsida</taxon>
        <taxon>Liliopsida</taxon>
        <taxon>Asparagales</taxon>
        <taxon>Orchidaceae</taxon>
        <taxon>Apostasioideae</taxon>
        <taxon>Apostasia</taxon>
    </lineage>
</organism>
<sequence length="67" mass="7214">MLQSSAFELRALGFKLRPSVVELRFLGLGFPALGFGLNRYALCFGVGPSAFKLCASGCKTLVLGFRL</sequence>
<dbReference type="Proteomes" id="UP000236161">
    <property type="component" value="Unassembled WGS sequence"/>
</dbReference>
<accession>A0A2H9ZY19</accession>
<proteinExistence type="predicted"/>
<dbReference type="AlphaFoldDB" id="A0A2H9ZY19"/>
<name>A0A2H9ZY19_9ASPA</name>
<reference evidence="1 2" key="1">
    <citation type="journal article" date="2017" name="Nature">
        <title>The Apostasia genome and the evolution of orchids.</title>
        <authorList>
            <person name="Zhang G.Q."/>
            <person name="Liu K.W."/>
            <person name="Li Z."/>
            <person name="Lohaus R."/>
            <person name="Hsiao Y.Y."/>
            <person name="Niu S.C."/>
            <person name="Wang J.Y."/>
            <person name="Lin Y.C."/>
            <person name="Xu Q."/>
            <person name="Chen L.J."/>
            <person name="Yoshida K."/>
            <person name="Fujiwara S."/>
            <person name="Wang Z.W."/>
            <person name="Zhang Y.Q."/>
            <person name="Mitsuda N."/>
            <person name="Wang M."/>
            <person name="Liu G.H."/>
            <person name="Pecoraro L."/>
            <person name="Huang H.X."/>
            <person name="Xiao X.J."/>
            <person name="Lin M."/>
            <person name="Wu X.Y."/>
            <person name="Wu W.L."/>
            <person name="Chen Y.Y."/>
            <person name="Chang S.B."/>
            <person name="Sakamoto S."/>
            <person name="Ohme-Takagi M."/>
            <person name="Yagi M."/>
            <person name="Zeng S.J."/>
            <person name="Shen C.Y."/>
            <person name="Yeh C.M."/>
            <person name="Luo Y.B."/>
            <person name="Tsai W.C."/>
            <person name="Van de Peer Y."/>
            <person name="Liu Z.J."/>
        </authorList>
    </citation>
    <scope>NUCLEOTIDE SEQUENCE [LARGE SCALE GENOMIC DNA]</scope>
    <source>
        <strain evidence="2">cv. Shenzhen</strain>
        <tissue evidence="1">Stem</tissue>
    </source>
</reference>